<keyword evidence="2" id="KW-1185">Reference proteome</keyword>
<dbReference type="AlphaFoldDB" id="A0A853I9I0"/>
<dbReference type="EMBL" id="JACCKB010000008">
    <property type="protein sequence ID" value="NYZ65925.1"/>
    <property type="molecule type" value="Genomic_DNA"/>
</dbReference>
<dbReference type="RefSeq" id="WP_180567949.1">
    <property type="nucleotide sequence ID" value="NZ_JACCKB010000008.1"/>
</dbReference>
<comment type="caution">
    <text evidence="1">The sequence shown here is derived from an EMBL/GenBank/DDBJ whole genome shotgun (WGS) entry which is preliminary data.</text>
</comment>
<proteinExistence type="predicted"/>
<reference evidence="1 2" key="1">
    <citation type="submission" date="2020-07" db="EMBL/GenBank/DDBJ databases">
        <title>Endozoicomonas sp. nov., isolated from sediment.</title>
        <authorList>
            <person name="Gu T."/>
        </authorList>
    </citation>
    <scope>NUCLEOTIDE SEQUENCE [LARGE SCALE GENOMIC DNA]</scope>
    <source>
        <strain evidence="1 2">SM1973</strain>
    </source>
</reference>
<name>A0A853I9I0_9GAMM</name>
<evidence type="ECO:0000313" key="2">
    <source>
        <dbReference type="Proteomes" id="UP000569732"/>
    </source>
</evidence>
<evidence type="ECO:0008006" key="3">
    <source>
        <dbReference type="Google" id="ProtNLM"/>
    </source>
</evidence>
<protein>
    <recommendedName>
        <fullName evidence="3">Haemolysin-type calcium binding-related domain-containing protein</fullName>
    </recommendedName>
</protein>
<dbReference type="Proteomes" id="UP000569732">
    <property type="component" value="Unassembled WGS sequence"/>
</dbReference>
<accession>A0A853I9I0</accession>
<sequence length="139" mass="15108">MLPYFPHGPLVSGSDRDQIIYQQGDGSDQLKGDTTGDVLNLKDISLYNVHFSIPELEFDNTLHISFKGQAGDHIAIENWNENQGFQVITDDGSVIDKQGIDQLIQSLASFDADAWASSPTPVDGQTKTAIASAWILATS</sequence>
<evidence type="ECO:0000313" key="1">
    <source>
        <dbReference type="EMBL" id="NYZ65925.1"/>
    </source>
</evidence>
<organism evidence="1 2">
    <name type="scientific">Spartinivicinus marinus</name>
    <dbReference type="NCBI Taxonomy" id="2994442"/>
    <lineage>
        <taxon>Bacteria</taxon>
        <taxon>Pseudomonadati</taxon>
        <taxon>Pseudomonadota</taxon>
        <taxon>Gammaproteobacteria</taxon>
        <taxon>Oceanospirillales</taxon>
        <taxon>Zooshikellaceae</taxon>
        <taxon>Spartinivicinus</taxon>
    </lineage>
</organism>
<gene>
    <name evidence="1" type="ORF">H0A36_07845</name>
</gene>